<dbReference type="Pfam" id="PF01047">
    <property type="entry name" value="MarR"/>
    <property type="match status" value="1"/>
</dbReference>
<protein>
    <submittedName>
        <fullName evidence="2">MarR family winged helix-turn-helix transcriptional regulator</fullName>
    </submittedName>
</protein>
<dbReference type="InterPro" id="IPR000835">
    <property type="entry name" value="HTH_MarR-typ"/>
</dbReference>
<dbReference type="PRINTS" id="PR00598">
    <property type="entry name" value="HTHMARR"/>
</dbReference>
<dbReference type="SUPFAM" id="SSF46785">
    <property type="entry name" value="Winged helix' DNA-binding domain"/>
    <property type="match status" value="1"/>
</dbReference>
<dbReference type="InterPro" id="IPR036390">
    <property type="entry name" value="WH_DNA-bd_sf"/>
</dbReference>
<dbReference type="Gene3D" id="1.10.10.10">
    <property type="entry name" value="Winged helix-like DNA-binding domain superfamily/Winged helix DNA-binding domain"/>
    <property type="match status" value="1"/>
</dbReference>
<organism evidence="2 3">
    <name type="scientific">Gilvimarinus japonicus</name>
    <dbReference type="NCBI Taxonomy" id="1796469"/>
    <lineage>
        <taxon>Bacteria</taxon>
        <taxon>Pseudomonadati</taxon>
        <taxon>Pseudomonadota</taxon>
        <taxon>Gammaproteobacteria</taxon>
        <taxon>Cellvibrionales</taxon>
        <taxon>Cellvibrionaceae</taxon>
        <taxon>Gilvimarinus</taxon>
    </lineage>
</organism>
<dbReference type="Proteomes" id="UP001595548">
    <property type="component" value="Unassembled WGS sequence"/>
</dbReference>
<keyword evidence="3" id="KW-1185">Reference proteome</keyword>
<dbReference type="PANTHER" id="PTHR33164:SF89">
    <property type="entry name" value="MARR FAMILY REGULATORY PROTEIN"/>
    <property type="match status" value="1"/>
</dbReference>
<feature type="domain" description="HTH marR-type" evidence="1">
    <location>
        <begin position="4"/>
        <end position="136"/>
    </location>
</feature>
<dbReference type="EMBL" id="JBHRTL010000006">
    <property type="protein sequence ID" value="MFC3154850.1"/>
    <property type="molecule type" value="Genomic_DNA"/>
</dbReference>
<accession>A0ABV7HRZ0</accession>
<dbReference type="InterPro" id="IPR039422">
    <property type="entry name" value="MarR/SlyA-like"/>
</dbReference>
<proteinExistence type="predicted"/>
<evidence type="ECO:0000313" key="3">
    <source>
        <dbReference type="Proteomes" id="UP001595548"/>
    </source>
</evidence>
<sequence>MDKIEEVLVSLRRVIRATDLHSKKLVKTASVTGPQLLLMQILQNKGDMTISELARDMSLSQATVTTVLDRLEKRELITRVRSQQDKRKVYPQLTHKGSKILESAPTALQDDFVRRFKNLNDWEQGMIIASLQRVAEMMNAETLDASPFLDVGALDRGEIEKNEHN</sequence>
<dbReference type="PROSITE" id="PS50995">
    <property type="entry name" value="HTH_MARR_2"/>
    <property type="match status" value="1"/>
</dbReference>
<dbReference type="PANTHER" id="PTHR33164">
    <property type="entry name" value="TRANSCRIPTIONAL REGULATOR, MARR FAMILY"/>
    <property type="match status" value="1"/>
</dbReference>
<dbReference type="InterPro" id="IPR036388">
    <property type="entry name" value="WH-like_DNA-bd_sf"/>
</dbReference>
<name>A0ABV7HRZ0_9GAMM</name>
<comment type="caution">
    <text evidence="2">The sequence shown here is derived from an EMBL/GenBank/DDBJ whole genome shotgun (WGS) entry which is preliminary data.</text>
</comment>
<dbReference type="InterPro" id="IPR011991">
    <property type="entry name" value="ArsR-like_HTH"/>
</dbReference>
<gene>
    <name evidence="2" type="ORF">ACFOEB_06500</name>
</gene>
<dbReference type="CDD" id="cd00090">
    <property type="entry name" value="HTH_ARSR"/>
    <property type="match status" value="1"/>
</dbReference>
<reference evidence="3" key="1">
    <citation type="journal article" date="2019" name="Int. J. Syst. Evol. Microbiol.">
        <title>The Global Catalogue of Microorganisms (GCM) 10K type strain sequencing project: providing services to taxonomists for standard genome sequencing and annotation.</title>
        <authorList>
            <consortium name="The Broad Institute Genomics Platform"/>
            <consortium name="The Broad Institute Genome Sequencing Center for Infectious Disease"/>
            <person name="Wu L."/>
            <person name="Ma J."/>
        </authorList>
    </citation>
    <scope>NUCLEOTIDE SEQUENCE [LARGE SCALE GENOMIC DNA]</scope>
    <source>
        <strain evidence="3">KCTC 52141</strain>
    </source>
</reference>
<evidence type="ECO:0000313" key="2">
    <source>
        <dbReference type="EMBL" id="MFC3154850.1"/>
    </source>
</evidence>
<dbReference type="SMART" id="SM00347">
    <property type="entry name" value="HTH_MARR"/>
    <property type="match status" value="1"/>
</dbReference>
<dbReference type="RefSeq" id="WP_339615007.1">
    <property type="nucleotide sequence ID" value="NZ_AP031500.1"/>
</dbReference>
<evidence type="ECO:0000259" key="1">
    <source>
        <dbReference type="PROSITE" id="PS50995"/>
    </source>
</evidence>